<feature type="transmembrane region" description="Helical" evidence="8">
    <location>
        <begin position="194"/>
        <end position="214"/>
    </location>
</feature>
<protein>
    <submittedName>
        <fullName evidence="9">Protein of uncharacterized function (DUF2029)</fullName>
    </submittedName>
</protein>
<reference evidence="9 10" key="1">
    <citation type="submission" date="2018-12" db="EMBL/GenBank/DDBJ databases">
        <authorList>
            <consortium name="Pathogen Informatics"/>
        </authorList>
    </citation>
    <scope>NUCLEOTIDE SEQUENCE [LARGE SCALE GENOMIC DNA]</scope>
    <source>
        <strain evidence="9 10">NCTC13652</strain>
    </source>
</reference>
<dbReference type="GO" id="GO:0016758">
    <property type="term" value="F:hexosyltransferase activity"/>
    <property type="evidence" value="ECO:0007669"/>
    <property type="project" value="InterPro"/>
</dbReference>
<evidence type="ECO:0000256" key="1">
    <source>
        <dbReference type="ARBA" id="ARBA00004651"/>
    </source>
</evidence>
<dbReference type="Proteomes" id="UP000277858">
    <property type="component" value="Chromosome"/>
</dbReference>
<dbReference type="GO" id="GO:0005886">
    <property type="term" value="C:plasma membrane"/>
    <property type="evidence" value="ECO:0007669"/>
    <property type="project" value="UniProtKB-SubCell"/>
</dbReference>
<feature type="transmembrane region" description="Helical" evidence="8">
    <location>
        <begin position="158"/>
        <end position="182"/>
    </location>
</feature>
<keyword evidence="4 8" id="KW-0812">Transmembrane</keyword>
<comment type="subcellular location">
    <subcellularLocation>
        <location evidence="1">Cell membrane</location>
        <topology evidence="1">Multi-pass membrane protein</topology>
    </subcellularLocation>
</comment>
<evidence type="ECO:0000256" key="7">
    <source>
        <dbReference type="ARBA" id="ARBA00024033"/>
    </source>
</evidence>
<dbReference type="EMBL" id="LR134473">
    <property type="protein sequence ID" value="VEI02731.1"/>
    <property type="molecule type" value="Genomic_DNA"/>
</dbReference>
<keyword evidence="3" id="KW-0808">Transferase</keyword>
<evidence type="ECO:0000256" key="8">
    <source>
        <dbReference type="SAM" id="Phobius"/>
    </source>
</evidence>
<dbReference type="Pfam" id="PF09594">
    <property type="entry name" value="GT87"/>
    <property type="match status" value="1"/>
</dbReference>
<dbReference type="STRING" id="1122997.GCA_000425285_01755"/>
<evidence type="ECO:0000256" key="4">
    <source>
        <dbReference type="ARBA" id="ARBA00022692"/>
    </source>
</evidence>
<keyword evidence="5 8" id="KW-1133">Transmembrane helix</keyword>
<accession>A0A3S4W7Q6</accession>
<feature type="transmembrane region" description="Helical" evidence="8">
    <location>
        <begin position="17"/>
        <end position="38"/>
    </location>
</feature>
<feature type="transmembrane region" description="Helical" evidence="8">
    <location>
        <begin position="121"/>
        <end position="138"/>
    </location>
</feature>
<evidence type="ECO:0000256" key="6">
    <source>
        <dbReference type="ARBA" id="ARBA00023136"/>
    </source>
</evidence>
<evidence type="ECO:0000256" key="3">
    <source>
        <dbReference type="ARBA" id="ARBA00022679"/>
    </source>
</evidence>
<feature type="transmembrane region" description="Helical" evidence="8">
    <location>
        <begin position="271"/>
        <end position="292"/>
    </location>
</feature>
<proteinExistence type="inferred from homology"/>
<name>A0A3S4W7Q6_9ACTN</name>
<gene>
    <name evidence="9" type="ORF">NCTC13652_00913</name>
</gene>
<organism evidence="9 10">
    <name type="scientific">Acidipropionibacterium jensenii</name>
    <dbReference type="NCBI Taxonomy" id="1749"/>
    <lineage>
        <taxon>Bacteria</taxon>
        <taxon>Bacillati</taxon>
        <taxon>Actinomycetota</taxon>
        <taxon>Actinomycetes</taxon>
        <taxon>Propionibacteriales</taxon>
        <taxon>Propionibacteriaceae</taxon>
        <taxon>Acidipropionibacterium</taxon>
    </lineage>
</organism>
<evidence type="ECO:0000313" key="10">
    <source>
        <dbReference type="Proteomes" id="UP000277858"/>
    </source>
</evidence>
<keyword evidence="2" id="KW-1003">Cell membrane</keyword>
<keyword evidence="10" id="KW-1185">Reference proteome</keyword>
<feature type="transmembrane region" description="Helical" evidence="8">
    <location>
        <begin position="355"/>
        <end position="380"/>
    </location>
</feature>
<evidence type="ECO:0000313" key="9">
    <source>
        <dbReference type="EMBL" id="VEI02731.1"/>
    </source>
</evidence>
<evidence type="ECO:0000256" key="2">
    <source>
        <dbReference type="ARBA" id="ARBA00022475"/>
    </source>
</evidence>
<sequence>MSDHPVKQSVNRARAQFLAGSAVTALWIITRLLMLRVFTLPNSSYITGDVKYYRWWLTSSRMPIEQVMREYPVPVVWGMKVLAWASDSAQESYFIPLFAATMITVDAVMTMSLWHSGHRVGTVWWILFVMAMGPLMWFRFDMVPAVCIGLAVLWFHRHPGACGVAVAVGAAIKLWPALLILPMIGRSRLAVRRLVTFAVTGGGLALASLLLTGWTRTVSPLSWQSDRGLQVEAVPATIPMIRHALSHGAQYLVGMSPFNAYEISGPGVDTWVAVSSVLMMIAVAAAAMIGWLTWRRGGLGHRQAILAATVIIGALIVSNKTLSPQYFVWWGAPVAVMLDRLPGESDRPGRAPARLGPLTLMIAGALFVTAVLTQCIYPLSYGQIISPVPTSWGILLLTTRNAMSILTLGLCVWALVVSLRTGDGHPRSSSAISPLVKLRRVAETR</sequence>
<keyword evidence="6 8" id="KW-0472">Membrane</keyword>
<dbReference type="AlphaFoldDB" id="A0A3S4W7Q6"/>
<evidence type="ECO:0000256" key="5">
    <source>
        <dbReference type="ARBA" id="ARBA00022989"/>
    </source>
</evidence>
<feature type="transmembrane region" description="Helical" evidence="8">
    <location>
        <begin position="392"/>
        <end position="417"/>
    </location>
</feature>
<dbReference type="InterPro" id="IPR018584">
    <property type="entry name" value="GT87"/>
</dbReference>
<comment type="similarity">
    <text evidence="7">Belongs to the glycosyltransferase 87 family.</text>
</comment>
<feature type="transmembrane region" description="Helical" evidence="8">
    <location>
        <begin position="93"/>
        <end position="114"/>
    </location>
</feature>